<keyword evidence="3" id="KW-1185">Reference proteome</keyword>
<reference evidence="3" key="1">
    <citation type="journal article" date="2019" name="Int. J. Syst. Evol. Microbiol.">
        <title>The Global Catalogue of Microorganisms (GCM) 10K type strain sequencing project: providing services to taxonomists for standard genome sequencing and annotation.</title>
        <authorList>
            <consortium name="The Broad Institute Genomics Platform"/>
            <consortium name="The Broad Institute Genome Sequencing Center for Infectious Disease"/>
            <person name="Wu L."/>
            <person name="Ma J."/>
        </authorList>
    </citation>
    <scope>NUCLEOTIDE SEQUENCE [LARGE SCALE GENOMIC DNA]</scope>
    <source>
        <strain evidence="3">JCM 13006</strain>
    </source>
</reference>
<feature type="region of interest" description="Disordered" evidence="1">
    <location>
        <begin position="27"/>
        <end position="51"/>
    </location>
</feature>
<evidence type="ECO:0000313" key="2">
    <source>
        <dbReference type="EMBL" id="GAA4878218.1"/>
    </source>
</evidence>
<protein>
    <submittedName>
        <fullName evidence="2">Uncharacterized protein</fullName>
    </submittedName>
</protein>
<evidence type="ECO:0000256" key="1">
    <source>
        <dbReference type="SAM" id="MobiDB-lite"/>
    </source>
</evidence>
<organism evidence="2 3">
    <name type="scientific">Kitasatospora terrestris</name>
    <dbReference type="NCBI Taxonomy" id="258051"/>
    <lineage>
        <taxon>Bacteria</taxon>
        <taxon>Bacillati</taxon>
        <taxon>Actinomycetota</taxon>
        <taxon>Actinomycetes</taxon>
        <taxon>Kitasatosporales</taxon>
        <taxon>Streptomycetaceae</taxon>
        <taxon>Kitasatospora</taxon>
    </lineage>
</organism>
<sequence>MLWCALAGVAAGGVWVVSRPHPGDLLPGLGPTSSKAPAAVPPPGAQAAQAPTEAQAFTAERYFPAQRIVDQDGYRARRTAARQGTDCVETQADRAHDALKDLDCQAYVAVAFSRADQPVVTSVTVLRFNDAGAAAKAAQALGDKAAAFAFTLPDGTPPPAVNGTAKPMTAARVATAGHYLTVTVSRYADQRAGNTPDQALQESTRAAAYVARAPFSWM</sequence>
<dbReference type="Proteomes" id="UP001501752">
    <property type="component" value="Unassembled WGS sequence"/>
</dbReference>
<accession>A0ABP9EJC1</accession>
<proteinExistence type="predicted"/>
<name>A0ABP9EJC1_9ACTN</name>
<comment type="caution">
    <text evidence="2">The sequence shown here is derived from an EMBL/GenBank/DDBJ whole genome shotgun (WGS) entry which is preliminary data.</text>
</comment>
<dbReference type="EMBL" id="BAABIS010000001">
    <property type="protein sequence ID" value="GAA4878218.1"/>
    <property type="molecule type" value="Genomic_DNA"/>
</dbReference>
<evidence type="ECO:0000313" key="3">
    <source>
        <dbReference type="Proteomes" id="UP001501752"/>
    </source>
</evidence>
<gene>
    <name evidence="2" type="ORF">GCM10023235_67890</name>
</gene>